<dbReference type="PANTHER" id="PTHR42792">
    <property type="entry name" value="FLAGELLIN"/>
    <property type="match status" value="1"/>
</dbReference>
<sequence length="375" mass="40637">MISLNTNTSAMITQRYFSDAASETSDTQRKLNSGYRINSASDDAAGMQISNTLSTQTRGIDVSLSNAANAYSVAQTAESALQESSEMLQRLRSLSLQSSNGSNSQDDRDGIQHEASALKDELNRIAQTTTFAGKNLFNGSFGSQSFNISPNADSISLHLKNMSTNLPETGGHYYIANESVDETWQVPKSNLSLNVKYDDVSGEKQNQQIRLKAGDSINEVATYINSQQDIVNASVTEDRKLQLFMGALSAPKGFDVSGSLNEQLDFEGGDLLTLDDLDLSSLGQSQLGVSLVDTAMKYVDSHRSEIGSFQNRVEVTIDNLHSINQNMTASKSRIKDADFARESVNQFKSQALQQATSTLLVQAKQIPSAALGLLS</sequence>
<comment type="function">
    <text evidence="5">Flagellin is the subunit protein which polymerizes to form the filaments of bacterial flagella.</text>
</comment>
<comment type="caution">
    <text evidence="8">The sequence shown here is derived from an EMBL/GenBank/DDBJ whole genome shotgun (WGS) entry which is preliminary data.</text>
</comment>
<dbReference type="InterPro" id="IPR001029">
    <property type="entry name" value="Flagellin_N"/>
</dbReference>
<dbReference type="Pfam" id="PF00700">
    <property type="entry name" value="Flagellin_C"/>
    <property type="match status" value="1"/>
</dbReference>
<gene>
    <name evidence="8" type="ORF">A130_00320</name>
</gene>
<protein>
    <recommendedName>
        <fullName evidence="5">Flagellin</fullName>
    </recommendedName>
</protein>
<keyword evidence="8" id="KW-0282">Flagellum</keyword>
<evidence type="ECO:0000256" key="1">
    <source>
        <dbReference type="ARBA" id="ARBA00005709"/>
    </source>
</evidence>
<comment type="similarity">
    <text evidence="1 5">Belongs to the bacterial flagellin family.</text>
</comment>
<keyword evidence="2 5" id="KW-0964">Secreted</keyword>
<evidence type="ECO:0000259" key="6">
    <source>
        <dbReference type="Pfam" id="PF00669"/>
    </source>
</evidence>
<dbReference type="Gene3D" id="3.30.70.2120">
    <property type="match status" value="1"/>
</dbReference>
<evidence type="ECO:0000256" key="5">
    <source>
        <dbReference type="RuleBase" id="RU362073"/>
    </source>
</evidence>
<dbReference type="EMBL" id="AJYW02000002">
    <property type="protein sequence ID" value="OEE81184.1"/>
    <property type="molecule type" value="Genomic_DNA"/>
</dbReference>
<evidence type="ECO:0000256" key="3">
    <source>
        <dbReference type="ARBA" id="ARBA00023054"/>
    </source>
</evidence>
<accession>A0A1E5DBM0</accession>
<dbReference type="PRINTS" id="PR00207">
    <property type="entry name" value="FLAGELLIN"/>
</dbReference>
<keyword evidence="4 5" id="KW-0975">Bacterial flagellum</keyword>
<comment type="subcellular location">
    <subcellularLocation>
        <location evidence="5">Secreted</location>
    </subcellularLocation>
    <subcellularLocation>
        <location evidence="5">Bacterial flagellum</location>
    </subcellularLocation>
</comment>
<feature type="domain" description="Flagellin C-terminal" evidence="7">
    <location>
        <begin position="290"/>
        <end position="374"/>
    </location>
</feature>
<evidence type="ECO:0000259" key="7">
    <source>
        <dbReference type="Pfam" id="PF00700"/>
    </source>
</evidence>
<name>A0A1E5DBM0_9VIBR</name>
<feature type="domain" description="Flagellin N-terminal" evidence="6">
    <location>
        <begin position="5"/>
        <end position="140"/>
    </location>
</feature>
<dbReference type="Proteomes" id="UP000094165">
    <property type="component" value="Unassembled WGS sequence"/>
</dbReference>
<dbReference type="InterPro" id="IPR046358">
    <property type="entry name" value="Flagellin_C"/>
</dbReference>
<organism evidence="8 9">
    <name type="scientific">Vibrio genomosp. F6 str. FF-238</name>
    <dbReference type="NCBI Taxonomy" id="1191298"/>
    <lineage>
        <taxon>Bacteria</taxon>
        <taxon>Pseudomonadati</taxon>
        <taxon>Pseudomonadota</taxon>
        <taxon>Gammaproteobacteria</taxon>
        <taxon>Vibrionales</taxon>
        <taxon>Vibrionaceae</taxon>
        <taxon>Vibrio</taxon>
    </lineage>
</organism>
<dbReference type="NCBIfam" id="NF006466">
    <property type="entry name" value="PRK08869.1-1"/>
    <property type="match status" value="1"/>
</dbReference>
<evidence type="ECO:0000256" key="4">
    <source>
        <dbReference type="ARBA" id="ARBA00023143"/>
    </source>
</evidence>
<dbReference type="InterPro" id="IPR010810">
    <property type="entry name" value="Flagellin_hook_IN_motif"/>
</dbReference>
<evidence type="ECO:0000313" key="9">
    <source>
        <dbReference type="Proteomes" id="UP000094165"/>
    </source>
</evidence>
<evidence type="ECO:0000313" key="8">
    <source>
        <dbReference type="EMBL" id="OEE81184.1"/>
    </source>
</evidence>
<dbReference type="GO" id="GO:0009288">
    <property type="term" value="C:bacterial-type flagellum"/>
    <property type="evidence" value="ECO:0007669"/>
    <property type="project" value="UniProtKB-SubCell"/>
</dbReference>
<keyword evidence="9" id="KW-1185">Reference proteome</keyword>
<keyword evidence="3" id="KW-0175">Coiled coil</keyword>
<dbReference type="NCBIfam" id="NF006468">
    <property type="entry name" value="PRK08869.1-3"/>
    <property type="match status" value="1"/>
</dbReference>
<dbReference type="PANTHER" id="PTHR42792:SF2">
    <property type="entry name" value="FLAGELLIN"/>
    <property type="match status" value="1"/>
</dbReference>
<keyword evidence="8" id="KW-0966">Cell projection</keyword>
<dbReference type="Pfam" id="PF07196">
    <property type="entry name" value="Flagellin_IN"/>
    <property type="match status" value="1"/>
</dbReference>
<reference evidence="8 9" key="1">
    <citation type="journal article" date="2012" name="Science">
        <title>Ecological populations of bacteria act as socially cohesive units of antibiotic production and resistance.</title>
        <authorList>
            <person name="Cordero O.X."/>
            <person name="Wildschutte H."/>
            <person name="Kirkup B."/>
            <person name="Proehl S."/>
            <person name="Ngo L."/>
            <person name="Hussain F."/>
            <person name="Le Roux F."/>
            <person name="Mincer T."/>
            <person name="Polz M.F."/>
        </authorList>
    </citation>
    <scope>NUCLEOTIDE SEQUENCE [LARGE SCALE GENOMIC DNA]</scope>
    <source>
        <strain evidence="8 9">FF-238</strain>
    </source>
</reference>
<dbReference type="Gene3D" id="1.20.1330.10">
    <property type="entry name" value="f41 fragment of flagellin, N-terminal domain"/>
    <property type="match status" value="1"/>
</dbReference>
<dbReference type="SUPFAM" id="SSF64518">
    <property type="entry name" value="Phase 1 flagellin"/>
    <property type="match status" value="1"/>
</dbReference>
<evidence type="ECO:0000256" key="2">
    <source>
        <dbReference type="ARBA" id="ARBA00022525"/>
    </source>
</evidence>
<proteinExistence type="inferred from homology"/>
<dbReference type="Pfam" id="PF00669">
    <property type="entry name" value="Flagellin_N"/>
    <property type="match status" value="1"/>
</dbReference>
<dbReference type="GO" id="GO:0005198">
    <property type="term" value="F:structural molecule activity"/>
    <property type="evidence" value="ECO:0007669"/>
    <property type="project" value="UniProtKB-UniRule"/>
</dbReference>
<keyword evidence="8" id="KW-0969">Cilium</keyword>
<dbReference type="InterPro" id="IPR001492">
    <property type="entry name" value="Flagellin"/>
</dbReference>
<dbReference type="InterPro" id="IPR042187">
    <property type="entry name" value="Flagellin_C_sub2"/>
</dbReference>
<dbReference type="Gene3D" id="6.10.10.10">
    <property type="entry name" value="Flagellar export chaperone, C-terminal domain"/>
    <property type="match status" value="1"/>
</dbReference>
<dbReference type="RefSeq" id="WP_017053293.1">
    <property type="nucleotide sequence ID" value="NZ_AJYW02000002.1"/>
</dbReference>
<dbReference type="GO" id="GO:0005576">
    <property type="term" value="C:extracellular region"/>
    <property type="evidence" value="ECO:0007669"/>
    <property type="project" value="UniProtKB-SubCell"/>
</dbReference>
<dbReference type="AlphaFoldDB" id="A0A1E5DBM0"/>